<dbReference type="SUPFAM" id="SSF50978">
    <property type="entry name" value="WD40 repeat-like"/>
    <property type="match status" value="1"/>
</dbReference>
<dbReference type="PROSITE" id="PS50082">
    <property type="entry name" value="WD_REPEATS_2"/>
    <property type="match status" value="2"/>
</dbReference>
<name>A0A7J7YZF4_PIPKU</name>
<evidence type="ECO:0000256" key="1">
    <source>
        <dbReference type="PROSITE-ProRule" id="PRU00221"/>
    </source>
</evidence>
<dbReference type="EMBL" id="JACAGB010000004">
    <property type="protein sequence ID" value="KAF6367342.1"/>
    <property type="molecule type" value="Genomic_DNA"/>
</dbReference>
<sequence>MLRWLIGGSREPQGLAEKSPLQTIGEEQTQNPYTELLVLKAHHDIVRFLVRLDDYRFVSAGDDGLVVVWNAQTGEKLLELNGHTQKITAIIAFPSLEACEEKNQLILTASADRTVIVWNCDTGRQVQKVSCFQSTVKVGSTHRRITRMEYS</sequence>
<evidence type="ECO:0000256" key="2">
    <source>
        <dbReference type="SAM" id="MobiDB-lite"/>
    </source>
</evidence>
<proteinExistence type="predicted"/>
<accession>A0A7J7YZF4</accession>
<dbReference type="Pfam" id="PF25178">
    <property type="entry name" value="Beta-prop_WDR41"/>
    <property type="match status" value="1"/>
</dbReference>
<dbReference type="AlphaFoldDB" id="A0A7J7YZF4"/>
<comment type="caution">
    <text evidence="3">The sequence shown here is derived from an EMBL/GenBank/DDBJ whole genome shotgun (WGS) entry which is preliminary data.</text>
</comment>
<evidence type="ECO:0000313" key="4">
    <source>
        <dbReference type="Proteomes" id="UP000558488"/>
    </source>
</evidence>
<feature type="region of interest" description="Disordered" evidence="2">
    <location>
        <begin position="1"/>
        <end position="20"/>
    </location>
</feature>
<dbReference type="InterPro" id="IPR036322">
    <property type="entry name" value="WD40_repeat_dom_sf"/>
</dbReference>
<keyword evidence="4" id="KW-1185">Reference proteome</keyword>
<keyword evidence="1" id="KW-0853">WD repeat</keyword>
<reference evidence="3 4" key="1">
    <citation type="journal article" date="2020" name="Nature">
        <title>Six reference-quality genomes reveal evolution of bat adaptations.</title>
        <authorList>
            <person name="Jebb D."/>
            <person name="Huang Z."/>
            <person name="Pippel M."/>
            <person name="Hughes G.M."/>
            <person name="Lavrichenko K."/>
            <person name="Devanna P."/>
            <person name="Winkler S."/>
            <person name="Jermiin L.S."/>
            <person name="Skirmuntt E.C."/>
            <person name="Katzourakis A."/>
            <person name="Burkitt-Gray L."/>
            <person name="Ray D.A."/>
            <person name="Sullivan K.A.M."/>
            <person name="Roscito J.G."/>
            <person name="Kirilenko B.M."/>
            <person name="Davalos L.M."/>
            <person name="Corthals A.P."/>
            <person name="Power M.L."/>
            <person name="Jones G."/>
            <person name="Ransome R.D."/>
            <person name="Dechmann D.K.N."/>
            <person name="Locatelli A.G."/>
            <person name="Puechmaille S.J."/>
            <person name="Fedrigo O."/>
            <person name="Jarvis E.D."/>
            <person name="Hiller M."/>
            <person name="Vernes S.C."/>
            <person name="Myers E.W."/>
            <person name="Teeling E.C."/>
        </authorList>
    </citation>
    <scope>NUCLEOTIDE SEQUENCE [LARGE SCALE GENOMIC DNA]</scope>
    <source>
        <strain evidence="3">MPipKuh1</strain>
        <tissue evidence="3">Flight muscle</tissue>
    </source>
</reference>
<feature type="repeat" description="WD" evidence="1">
    <location>
        <begin position="39"/>
        <end position="79"/>
    </location>
</feature>
<dbReference type="GO" id="GO:0010506">
    <property type="term" value="P:regulation of autophagy"/>
    <property type="evidence" value="ECO:0007669"/>
    <property type="project" value="InterPro"/>
</dbReference>
<dbReference type="InterPro" id="IPR015943">
    <property type="entry name" value="WD40/YVTN_repeat-like_dom_sf"/>
</dbReference>
<feature type="repeat" description="WD" evidence="1">
    <location>
        <begin position="80"/>
        <end position="128"/>
    </location>
</feature>
<evidence type="ECO:0000313" key="3">
    <source>
        <dbReference type="EMBL" id="KAF6367342.1"/>
    </source>
</evidence>
<gene>
    <name evidence="3" type="ORF">mPipKuh1_018774</name>
</gene>
<dbReference type="InterPro" id="IPR040102">
    <property type="entry name" value="WDR41"/>
</dbReference>
<dbReference type="Proteomes" id="UP000558488">
    <property type="component" value="Unassembled WGS sequence"/>
</dbReference>
<organism evidence="3 4">
    <name type="scientific">Pipistrellus kuhlii</name>
    <name type="common">Kuhl's pipistrelle</name>
    <dbReference type="NCBI Taxonomy" id="59472"/>
    <lineage>
        <taxon>Eukaryota</taxon>
        <taxon>Metazoa</taxon>
        <taxon>Chordata</taxon>
        <taxon>Craniata</taxon>
        <taxon>Vertebrata</taxon>
        <taxon>Euteleostomi</taxon>
        <taxon>Mammalia</taxon>
        <taxon>Eutheria</taxon>
        <taxon>Laurasiatheria</taxon>
        <taxon>Chiroptera</taxon>
        <taxon>Yangochiroptera</taxon>
        <taxon>Vespertilionidae</taxon>
        <taxon>Pipistrellus</taxon>
    </lineage>
</organism>
<dbReference type="GO" id="GO:0005765">
    <property type="term" value="C:lysosomal membrane"/>
    <property type="evidence" value="ECO:0007669"/>
    <property type="project" value="TreeGrafter"/>
</dbReference>
<protein>
    <submittedName>
        <fullName evidence="3">WD repeat domain 41</fullName>
    </submittedName>
</protein>
<dbReference type="SMART" id="SM00320">
    <property type="entry name" value="WD40"/>
    <property type="match status" value="2"/>
</dbReference>
<dbReference type="PANTHER" id="PTHR22805">
    <property type="entry name" value="WDR41-RELATED"/>
    <property type="match status" value="1"/>
</dbReference>
<dbReference type="InterPro" id="IPR001680">
    <property type="entry name" value="WD40_rpt"/>
</dbReference>
<dbReference type="Gene3D" id="2.130.10.10">
    <property type="entry name" value="YVTN repeat-like/Quinoprotein amine dehydrogenase"/>
    <property type="match status" value="1"/>
</dbReference>
<dbReference type="PANTHER" id="PTHR22805:SF2">
    <property type="entry name" value="WD REPEAT-CONTAINING PROTEIN 41"/>
    <property type="match status" value="1"/>
</dbReference>